<keyword evidence="1" id="KW-0812">Transmembrane</keyword>
<evidence type="ECO:0000256" key="1">
    <source>
        <dbReference type="SAM" id="Phobius"/>
    </source>
</evidence>
<keyword evidence="3" id="KW-1185">Reference proteome</keyword>
<dbReference type="EMBL" id="CP014750">
    <property type="protein sequence ID" value="AMQ19215.1"/>
    <property type="molecule type" value="Genomic_DNA"/>
</dbReference>
<evidence type="ECO:0000313" key="3">
    <source>
        <dbReference type="Proteomes" id="UP000073604"/>
    </source>
</evidence>
<name>A0A142CWR3_9EURY</name>
<feature type="transmembrane region" description="Helical" evidence="1">
    <location>
        <begin position="59"/>
        <end position="80"/>
    </location>
</feature>
<dbReference type="Proteomes" id="UP000073604">
    <property type="component" value="Chromosome"/>
</dbReference>
<protein>
    <recommendedName>
        <fullName evidence="4">DUF4203 domain-containing protein</fullName>
    </recommendedName>
</protein>
<dbReference type="OrthoDB" id="91995at2157"/>
<keyword evidence="1" id="KW-0472">Membrane</keyword>
<accession>A0A142CWR3</accession>
<feature type="transmembrane region" description="Helical" evidence="1">
    <location>
        <begin position="7"/>
        <end position="27"/>
    </location>
</feature>
<proteinExistence type="predicted"/>
<dbReference type="KEGG" id="tpep:A0127_08580"/>
<dbReference type="STRING" id="53952.A0127_08580"/>
<feature type="transmembrane region" description="Helical" evidence="1">
    <location>
        <begin position="110"/>
        <end position="128"/>
    </location>
</feature>
<dbReference type="RefSeq" id="WP_062390370.1">
    <property type="nucleotide sequence ID" value="NZ_CP014750.1"/>
</dbReference>
<evidence type="ECO:0000313" key="2">
    <source>
        <dbReference type="EMBL" id="AMQ19215.1"/>
    </source>
</evidence>
<keyword evidence="1" id="KW-1133">Transmembrane helix</keyword>
<reference evidence="3" key="1">
    <citation type="submission" date="2016-03" db="EMBL/GenBank/DDBJ databases">
        <authorList>
            <person name="Oger P.M."/>
        </authorList>
    </citation>
    <scope>NUCLEOTIDE SEQUENCE [LARGE SCALE GENOMIC DNA]</scope>
    <source>
        <strain evidence="3">OG-1</strain>
    </source>
</reference>
<organism evidence="2 3">
    <name type="scientific">Thermococcus peptonophilus</name>
    <dbReference type="NCBI Taxonomy" id="53952"/>
    <lineage>
        <taxon>Archaea</taxon>
        <taxon>Methanobacteriati</taxon>
        <taxon>Methanobacteriota</taxon>
        <taxon>Thermococci</taxon>
        <taxon>Thermococcales</taxon>
        <taxon>Thermococcaceae</taxon>
        <taxon>Thermococcus</taxon>
    </lineage>
</organism>
<sequence>MNGKLNAVLTYFGLGAFLGFLVVFFGYAPSRDYLSYSILLGAAVGVALGLYLGRTEFSVAPAASLMGVVFTAVLILSWAYGGGVKSLDYIFAFLALVVAFVTKPTDLSDAILGFSNYVGGFAAALLLFRGFEPFQEAEGGLFSVIKGSGRIALFLVSGALMRWGFERFGGVPKDNV</sequence>
<dbReference type="GeneID" id="27140599"/>
<feature type="transmembrane region" description="Helical" evidence="1">
    <location>
        <begin position="148"/>
        <end position="165"/>
    </location>
</feature>
<dbReference type="AlphaFoldDB" id="A0A142CWR3"/>
<feature type="transmembrane region" description="Helical" evidence="1">
    <location>
        <begin position="33"/>
        <end position="52"/>
    </location>
</feature>
<evidence type="ECO:0008006" key="4">
    <source>
        <dbReference type="Google" id="ProtNLM"/>
    </source>
</evidence>
<gene>
    <name evidence="2" type="ORF">A0127_08580</name>
</gene>